<dbReference type="GO" id="GO:0016020">
    <property type="term" value="C:membrane"/>
    <property type="evidence" value="ECO:0007669"/>
    <property type="project" value="InterPro"/>
</dbReference>
<dbReference type="GO" id="GO:0005576">
    <property type="term" value="C:extracellular region"/>
    <property type="evidence" value="ECO:0007669"/>
    <property type="project" value="UniProtKB-SubCell"/>
</dbReference>
<feature type="domain" description="IpaB/BipB/SctE N-terminal" evidence="14">
    <location>
        <begin position="97"/>
        <end position="229"/>
    </location>
</feature>
<evidence type="ECO:0000256" key="10">
    <source>
        <dbReference type="SAM" id="Coils"/>
    </source>
</evidence>
<evidence type="ECO:0000256" key="7">
    <source>
        <dbReference type="ARBA" id="ARBA00023026"/>
    </source>
</evidence>
<feature type="coiled-coil region" evidence="10">
    <location>
        <begin position="114"/>
        <end position="221"/>
    </location>
</feature>
<organism evidence="15 16">
    <name type="scientific">Sodalis ligni</name>
    <dbReference type="NCBI Taxonomy" id="2697027"/>
    <lineage>
        <taxon>Bacteria</taxon>
        <taxon>Pseudomonadati</taxon>
        <taxon>Pseudomonadota</taxon>
        <taxon>Gammaproteobacteria</taxon>
        <taxon>Enterobacterales</taxon>
        <taxon>Bruguierivoracaceae</taxon>
        <taxon>Sodalis</taxon>
    </lineage>
</organism>
<dbReference type="PRINTS" id="PR01375">
    <property type="entry name" value="BACINVASINB"/>
</dbReference>
<dbReference type="OrthoDB" id="6623144at2"/>
<reference evidence="15 16" key="1">
    <citation type="submission" date="2019-02" db="EMBL/GenBank/DDBJ databases">
        <title>Investigation of anaerobic lignin degradation for improved lignocellulosic biofuels.</title>
        <authorList>
            <person name="Deangelis K."/>
        </authorList>
    </citation>
    <scope>NUCLEOTIDE SEQUENCE [LARGE SCALE GENOMIC DNA]</scope>
    <source>
        <strain evidence="15 16">159R</strain>
    </source>
</reference>
<dbReference type="GO" id="GO:0033644">
    <property type="term" value="C:host cell membrane"/>
    <property type="evidence" value="ECO:0007669"/>
    <property type="project" value="UniProtKB-SubCell"/>
</dbReference>
<feature type="region of interest" description="Disordered" evidence="11">
    <location>
        <begin position="66"/>
        <end position="87"/>
    </location>
</feature>
<evidence type="ECO:0000256" key="4">
    <source>
        <dbReference type="ARBA" id="ARBA00022692"/>
    </source>
</evidence>
<feature type="transmembrane region" description="Helical" evidence="12">
    <location>
        <begin position="332"/>
        <end position="362"/>
    </location>
</feature>
<comment type="subcellular location">
    <subcellularLocation>
        <location evidence="1">Host membrane</location>
        <topology evidence="1">Multi-pass membrane protein</topology>
    </subcellularLocation>
    <subcellularLocation>
        <location evidence="2">Secreted</location>
    </subcellularLocation>
</comment>
<comment type="similarity">
    <text evidence="9">Belongs to the SctE/SipB/YopB family.</text>
</comment>
<evidence type="ECO:0000256" key="9">
    <source>
        <dbReference type="ARBA" id="ARBA00035640"/>
    </source>
</evidence>
<keyword evidence="5" id="KW-1043">Host membrane</keyword>
<evidence type="ECO:0000256" key="2">
    <source>
        <dbReference type="ARBA" id="ARBA00004613"/>
    </source>
</evidence>
<proteinExistence type="inferred from homology"/>
<name>A0A4R1NFA6_9GAMM</name>
<evidence type="ECO:0000256" key="12">
    <source>
        <dbReference type="SAM" id="Phobius"/>
    </source>
</evidence>
<evidence type="ECO:0000259" key="14">
    <source>
        <dbReference type="Pfam" id="PF16535"/>
    </source>
</evidence>
<evidence type="ECO:0000256" key="1">
    <source>
        <dbReference type="ARBA" id="ARBA00004301"/>
    </source>
</evidence>
<evidence type="ECO:0000313" key="16">
    <source>
        <dbReference type="Proteomes" id="UP000294555"/>
    </source>
</evidence>
<dbReference type="AlphaFoldDB" id="A0A4R1NFA6"/>
<keyword evidence="8 12" id="KW-0472">Membrane</keyword>
<gene>
    <name evidence="15" type="ORF">EZJ58_4375</name>
</gene>
<keyword evidence="3" id="KW-0964">Secreted</keyword>
<dbReference type="Pfam" id="PF16535">
    <property type="entry name" value="T3SSipB"/>
    <property type="match status" value="1"/>
</dbReference>
<sequence>MTDISKPLSSSQVHIFTTPAKGNEAVNTALYHKTHITQEKALSLFQESQKAALAMLAVMNDNAAQSTSRPLAESGAPELREPAKPVGADAKLSGSAVFTLLAGNAMMLLGNHSLVQLADRLQIIQANSEALQQANEALAQQFQQAVDSSAAALSAAEADSASLQTAQNSLAEKQENYDQAKNRLDLLSPEDPEYTAALSRFESAERELSDAARDVAQAQVKAGESYQAARESSLLLDDLFRKMQGPANMPSPMMKESAEQNLSTMARMLFLISTLMKLMGENNEKALANDQELFLNIQESEQRSLKIQGDKHAEEMKKAEALNTAMGCVGKILGGLITLISVVGAIFSGGASLAIAAVGIALMVGDEISKAVTGVSFMEKALSPIMDNIIKPLVDALSKGIAKMLERLGMDAATANMIGGIVGTLVAAALVIAVMIVGKAAAGKVASTAFANMVKEALKDILPVVLKNAATTVNSAVRSGVRRALDRLKMASDKEALQLYSNRLNTISASTALGSETVQGGIGVARGFAEKNAADIEASFTLSSAVMAQIRQLIEQLIEKFADSQQDQQRLMAMLSDAQTNTGQTQKSILRNSIA</sequence>
<evidence type="ECO:0000259" key="13">
    <source>
        <dbReference type="Pfam" id="PF04888"/>
    </source>
</evidence>
<dbReference type="Pfam" id="PF04888">
    <property type="entry name" value="SseC"/>
    <property type="match status" value="1"/>
</dbReference>
<protein>
    <submittedName>
        <fullName evidence="15">Type III secretion system translocon protein (YopB/IpaB/SipB family)</fullName>
    </submittedName>
</protein>
<evidence type="ECO:0000256" key="8">
    <source>
        <dbReference type="ARBA" id="ARBA00023136"/>
    </source>
</evidence>
<accession>A0A4R1NFA6</accession>
<evidence type="ECO:0000256" key="3">
    <source>
        <dbReference type="ARBA" id="ARBA00022525"/>
    </source>
</evidence>
<evidence type="ECO:0000256" key="11">
    <source>
        <dbReference type="SAM" id="MobiDB-lite"/>
    </source>
</evidence>
<dbReference type="RefSeq" id="WP_132925316.1">
    <property type="nucleotide sequence ID" value="NZ_SJOI01000001.1"/>
</dbReference>
<evidence type="ECO:0000256" key="6">
    <source>
        <dbReference type="ARBA" id="ARBA00022989"/>
    </source>
</evidence>
<dbReference type="InterPro" id="IPR032391">
    <property type="entry name" value="IpaB/BipB/SctE_N"/>
</dbReference>
<dbReference type="EMBL" id="SJOI01000001">
    <property type="protein sequence ID" value="TCL06143.1"/>
    <property type="molecule type" value="Genomic_DNA"/>
</dbReference>
<evidence type="ECO:0000313" key="15">
    <source>
        <dbReference type="EMBL" id="TCL06143.1"/>
    </source>
</evidence>
<dbReference type="Proteomes" id="UP000294555">
    <property type="component" value="Unassembled WGS sequence"/>
</dbReference>
<keyword evidence="7" id="KW-0843">Virulence</keyword>
<feature type="domain" description="Translocator protein BipB-like C-terminal" evidence="13">
    <location>
        <begin position="272"/>
        <end position="592"/>
    </location>
</feature>
<keyword evidence="10" id="KW-0175">Coiled coil</keyword>
<keyword evidence="4 12" id="KW-0812">Transmembrane</keyword>
<keyword evidence="16" id="KW-1185">Reference proteome</keyword>
<evidence type="ECO:0000256" key="5">
    <source>
        <dbReference type="ARBA" id="ARBA00022870"/>
    </source>
</evidence>
<comment type="caution">
    <text evidence="15">The sequence shown here is derived from an EMBL/GenBank/DDBJ whole genome shotgun (WGS) entry which is preliminary data.</text>
</comment>
<dbReference type="InterPro" id="IPR003895">
    <property type="entry name" value="T3SS_SctE/BipB"/>
</dbReference>
<feature type="transmembrane region" description="Helical" evidence="12">
    <location>
        <begin position="413"/>
        <end position="437"/>
    </location>
</feature>
<keyword evidence="6 12" id="KW-1133">Transmembrane helix</keyword>
<dbReference type="InterPro" id="IPR006972">
    <property type="entry name" value="BipB-like_C"/>
</dbReference>
<dbReference type="Gene3D" id="1.20.120.330">
    <property type="entry name" value="Nucleotidyltransferases domain 2"/>
    <property type="match status" value="1"/>
</dbReference>